<dbReference type="Gene3D" id="1.10.10.60">
    <property type="entry name" value="Homeodomain-like"/>
    <property type="match status" value="1"/>
</dbReference>
<dbReference type="SMART" id="SM00382">
    <property type="entry name" value="AAA"/>
    <property type="match status" value="1"/>
</dbReference>
<dbReference type="SUPFAM" id="SSF52540">
    <property type="entry name" value="P-loop containing nucleoside triphosphate hydrolases"/>
    <property type="match status" value="1"/>
</dbReference>
<protein>
    <submittedName>
        <fullName evidence="13">Sigma-54-dependent Fis family transcriptional regulator</fullName>
    </submittedName>
</protein>
<dbReference type="PANTHER" id="PTHR32071:SF95">
    <property type="entry name" value="DNA-BINDING TRANSCRIPTIONAL REGULATOR NTRC"/>
    <property type="match status" value="1"/>
</dbReference>
<name>A0A1J0ETT7_9PSED</name>
<evidence type="ECO:0000256" key="8">
    <source>
        <dbReference type="ARBA" id="ARBA00023015"/>
    </source>
</evidence>
<evidence type="ECO:0000259" key="12">
    <source>
        <dbReference type="PROSITE" id="PS50045"/>
    </source>
</evidence>
<dbReference type="InterPro" id="IPR027417">
    <property type="entry name" value="P-loop_NTPase"/>
</dbReference>
<dbReference type="InterPro" id="IPR025662">
    <property type="entry name" value="Sigma_54_int_dom_ATP-bd_1"/>
</dbReference>
<dbReference type="Pfam" id="PF02954">
    <property type="entry name" value="HTH_8"/>
    <property type="match status" value="1"/>
</dbReference>
<sequence>MFTQVPQPLVYAEALLAQFASLSRAADGAALLGDFVRGLAELSGCELTQLYLLDATHICLGMNAECLNGILQPREAASLPADYNGEQLLQFALCQNRVVSLSELSGSLHETSFLPPQATPWQSLLCVPLVNQQKSVEGLLLCASRRHIDLQGFADSLGQLGSFVLGQLHLLQRLRQPSGVTRPAPVSVPSASGYGLIGKSSAMRQTYSLISKVLHSPYTVLLRGETGTGKEVVARAIHDCGPRRSQAFIVQNCAAFPENLLESELFGYRKGAFTGADRDRAGLFDAANGGTLLLDEIGDMPLSLQAKLLRVLQEGEIRPLGSNDTYKIDVRIIAATHCDLSMLVGEGKFREDLYYRLAQFPIELPALRQREGDILDLARHFAEKACSFLQRDAVRWSDAALNHLSGYAFPGNVRELKGLVERAVLLCEGGELLAEHFSLRLAAMPADSSLNLCEHKAVLPPDNRPNLRERLEAMLEDSSLDLRECLEQVERSLLLDCLRKNDGNQTLAARELGLPRRTLLYRLGRLNINLGDFDG</sequence>
<keyword evidence="11" id="KW-0804">Transcription</keyword>
<dbReference type="GeneID" id="46912125"/>
<comment type="subcellular location">
    <subcellularLocation>
        <location evidence="1">Cytoplasm</location>
    </subcellularLocation>
</comment>
<keyword evidence="13" id="KW-0614">Plasmid</keyword>
<dbReference type="Gene3D" id="1.10.8.60">
    <property type="match status" value="1"/>
</dbReference>
<dbReference type="PROSITE" id="PS00675">
    <property type="entry name" value="SIGMA54_INTERACT_1"/>
    <property type="match status" value="1"/>
</dbReference>
<keyword evidence="3" id="KW-0678">Repressor</keyword>
<dbReference type="PRINTS" id="PR01590">
    <property type="entry name" value="HTHFIS"/>
</dbReference>
<keyword evidence="10" id="KW-0010">Activator</keyword>
<dbReference type="PROSITE" id="PS50045">
    <property type="entry name" value="SIGMA54_INTERACT_4"/>
    <property type="match status" value="1"/>
</dbReference>
<dbReference type="GO" id="GO:0043565">
    <property type="term" value="F:sequence-specific DNA binding"/>
    <property type="evidence" value="ECO:0007669"/>
    <property type="project" value="InterPro"/>
</dbReference>
<geneLocation type="plasmid" evidence="13">
    <name>unnamed1</name>
</geneLocation>
<evidence type="ECO:0000256" key="5">
    <source>
        <dbReference type="ARBA" id="ARBA00022741"/>
    </source>
</evidence>
<evidence type="ECO:0000256" key="9">
    <source>
        <dbReference type="ARBA" id="ARBA00023125"/>
    </source>
</evidence>
<evidence type="ECO:0000256" key="1">
    <source>
        <dbReference type="ARBA" id="ARBA00004496"/>
    </source>
</evidence>
<dbReference type="OrthoDB" id="9804019at2"/>
<feature type="domain" description="Sigma-54 factor interaction" evidence="12">
    <location>
        <begin position="196"/>
        <end position="425"/>
    </location>
</feature>
<keyword evidence="4" id="KW-0597">Phosphoprotein</keyword>
<dbReference type="InterPro" id="IPR025943">
    <property type="entry name" value="Sigma_54_int_dom_ATP-bd_2"/>
</dbReference>
<dbReference type="PANTHER" id="PTHR32071">
    <property type="entry name" value="TRANSCRIPTIONAL REGULATORY PROTEIN"/>
    <property type="match status" value="1"/>
</dbReference>
<proteinExistence type="predicted"/>
<organism evidence="13 14">
    <name type="scientific">Pseudomonas frederiksbergensis</name>
    <dbReference type="NCBI Taxonomy" id="104087"/>
    <lineage>
        <taxon>Bacteria</taxon>
        <taxon>Pseudomonadati</taxon>
        <taxon>Pseudomonadota</taxon>
        <taxon>Gammaproteobacteria</taxon>
        <taxon>Pseudomonadales</taxon>
        <taxon>Pseudomonadaceae</taxon>
        <taxon>Pseudomonas</taxon>
    </lineage>
</organism>
<keyword evidence="6" id="KW-0067">ATP-binding</keyword>
<evidence type="ECO:0000256" key="10">
    <source>
        <dbReference type="ARBA" id="ARBA00023159"/>
    </source>
</evidence>
<accession>A0A1J0ETT7</accession>
<dbReference type="FunFam" id="3.40.50.300:FF:000006">
    <property type="entry name" value="DNA-binding transcriptional regulator NtrC"/>
    <property type="match status" value="1"/>
</dbReference>
<dbReference type="InterPro" id="IPR002078">
    <property type="entry name" value="Sigma_54_int"/>
</dbReference>
<dbReference type="SUPFAM" id="SSF55781">
    <property type="entry name" value="GAF domain-like"/>
    <property type="match status" value="1"/>
</dbReference>
<dbReference type="GO" id="GO:0000160">
    <property type="term" value="P:phosphorelay signal transduction system"/>
    <property type="evidence" value="ECO:0007669"/>
    <property type="project" value="UniProtKB-KW"/>
</dbReference>
<dbReference type="InterPro" id="IPR029016">
    <property type="entry name" value="GAF-like_dom_sf"/>
</dbReference>
<dbReference type="Pfam" id="PF00158">
    <property type="entry name" value="Sigma54_activat"/>
    <property type="match status" value="1"/>
</dbReference>
<evidence type="ECO:0000256" key="11">
    <source>
        <dbReference type="ARBA" id="ARBA00023163"/>
    </source>
</evidence>
<keyword evidence="8" id="KW-0805">Transcription regulation</keyword>
<dbReference type="GO" id="GO:0005737">
    <property type="term" value="C:cytoplasm"/>
    <property type="evidence" value="ECO:0007669"/>
    <property type="project" value="UniProtKB-SubCell"/>
</dbReference>
<dbReference type="RefSeq" id="WP_071556060.1">
    <property type="nucleotide sequence ID" value="NZ_CP017887.1"/>
</dbReference>
<dbReference type="GO" id="GO:0006355">
    <property type="term" value="P:regulation of DNA-templated transcription"/>
    <property type="evidence" value="ECO:0007669"/>
    <property type="project" value="InterPro"/>
</dbReference>
<dbReference type="Proteomes" id="UP000182567">
    <property type="component" value="Plasmid unnamed1"/>
</dbReference>
<dbReference type="Gene3D" id="3.40.50.300">
    <property type="entry name" value="P-loop containing nucleotide triphosphate hydrolases"/>
    <property type="match status" value="1"/>
</dbReference>
<evidence type="ECO:0000313" key="14">
    <source>
        <dbReference type="Proteomes" id="UP000182567"/>
    </source>
</evidence>
<evidence type="ECO:0000256" key="2">
    <source>
        <dbReference type="ARBA" id="ARBA00022490"/>
    </source>
</evidence>
<dbReference type="EMBL" id="CP017887">
    <property type="protein sequence ID" value="APC19562.1"/>
    <property type="molecule type" value="Genomic_DNA"/>
</dbReference>
<evidence type="ECO:0000256" key="4">
    <source>
        <dbReference type="ARBA" id="ARBA00022553"/>
    </source>
</evidence>
<dbReference type="CDD" id="cd00009">
    <property type="entry name" value="AAA"/>
    <property type="match status" value="1"/>
</dbReference>
<evidence type="ECO:0000256" key="7">
    <source>
        <dbReference type="ARBA" id="ARBA00023012"/>
    </source>
</evidence>
<dbReference type="Pfam" id="PF25601">
    <property type="entry name" value="AAA_lid_14"/>
    <property type="match status" value="1"/>
</dbReference>
<dbReference type="Gene3D" id="3.30.450.40">
    <property type="match status" value="1"/>
</dbReference>
<evidence type="ECO:0000256" key="3">
    <source>
        <dbReference type="ARBA" id="ARBA00022491"/>
    </source>
</evidence>
<keyword evidence="5" id="KW-0547">Nucleotide-binding</keyword>
<keyword evidence="9" id="KW-0238">DNA-binding</keyword>
<dbReference type="AlphaFoldDB" id="A0A1J0ETT7"/>
<dbReference type="InterPro" id="IPR003593">
    <property type="entry name" value="AAA+_ATPase"/>
</dbReference>
<dbReference type="InterPro" id="IPR002197">
    <property type="entry name" value="HTH_Fis"/>
</dbReference>
<dbReference type="GO" id="GO:0005524">
    <property type="term" value="F:ATP binding"/>
    <property type="evidence" value="ECO:0007669"/>
    <property type="project" value="UniProtKB-KW"/>
</dbReference>
<evidence type="ECO:0000256" key="6">
    <source>
        <dbReference type="ARBA" id="ARBA00022840"/>
    </source>
</evidence>
<keyword evidence="7" id="KW-0902">Two-component regulatory system</keyword>
<evidence type="ECO:0000313" key="13">
    <source>
        <dbReference type="EMBL" id="APC19562.1"/>
    </source>
</evidence>
<gene>
    <name evidence="13" type="ORF">BLL42_28010</name>
</gene>
<dbReference type="SUPFAM" id="SSF46689">
    <property type="entry name" value="Homeodomain-like"/>
    <property type="match status" value="1"/>
</dbReference>
<dbReference type="InterPro" id="IPR009057">
    <property type="entry name" value="Homeodomain-like_sf"/>
</dbReference>
<dbReference type="PROSITE" id="PS00676">
    <property type="entry name" value="SIGMA54_INTERACT_2"/>
    <property type="match status" value="1"/>
</dbReference>
<dbReference type="InterPro" id="IPR058031">
    <property type="entry name" value="AAA_lid_NorR"/>
</dbReference>
<reference evidence="14" key="1">
    <citation type="submission" date="2016-10" db="EMBL/GenBank/DDBJ databases">
        <title>Pseudomonas frederiksbergensis ERGS4:02 complete genome.</title>
        <authorList>
            <person name="Kumar R."/>
            <person name="Acharya V."/>
            <person name="Singh D."/>
        </authorList>
    </citation>
    <scope>NUCLEOTIDE SEQUENCE [LARGE SCALE GENOMIC DNA]</scope>
    <source>
        <strain evidence="14">ERGS4:02</strain>
        <plasmid evidence="14">Plasmid unnamed1</plasmid>
    </source>
</reference>
<keyword evidence="2" id="KW-0963">Cytoplasm</keyword>